<gene>
    <name evidence="4" type="ORF">TCEB3V08_LOCUS4754</name>
</gene>
<sequence length="306" mass="34973">MFTSPVCKHWSLVVTNVYIPRVLKLVLSCNQFVTNVYIPNVLTLVLSNQCLHPHRYANRAKNIKNRARVNEDPKDALLRQFQSEIQELRKQLDDAGLPPHVNGDTAERESESSDDGSSDSETQKGKKKKPLSINKHLMTMDQLNDAEDTLAQLLVICQLCGVFLKNPITNGSLTLASVEKLKSRSKNRLCGQKGLVKQLNECVKEPLQPSVEKLKSRSKNRLCGQKGLVKQLNECVKEPLQPRFVRRQVLKTPTLQPRFVRRQVLKTPMVVDGYKENKEAEEVDEEKELKEMEDKEKHEVELKKTQ</sequence>
<organism evidence="4">
    <name type="scientific">Timema cristinae</name>
    <name type="common">Walking stick</name>
    <dbReference type="NCBI Taxonomy" id="61476"/>
    <lineage>
        <taxon>Eukaryota</taxon>
        <taxon>Metazoa</taxon>
        <taxon>Ecdysozoa</taxon>
        <taxon>Arthropoda</taxon>
        <taxon>Hexapoda</taxon>
        <taxon>Insecta</taxon>
        <taxon>Pterygota</taxon>
        <taxon>Neoptera</taxon>
        <taxon>Polyneoptera</taxon>
        <taxon>Phasmatodea</taxon>
        <taxon>Timematodea</taxon>
        <taxon>Timematoidea</taxon>
        <taxon>Timematidae</taxon>
        <taxon>Timema</taxon>
    </lineage>
</organism>
<evidence type="ECO:0000256" key="1">
    <source>
        <dbReference type="ARBA" id="ARBA00022741"/>
    </source>
</evidence>
<name>A0A7R9GVF3_TIMCR</name>
<proteinExistence type="predicted"/>
<dbReference type="EMBL" id="OC317772">
    <property type="protein sequence ID" value="CAD7398979.1"/>
    <property type="molecule type" value="Genomic_DNA"/>
</dbReference>
<evidence type="ECO:0000256" key="3">
    <source>
        <dbReference type="SAM" id="MobiDB-lite"/>
    </source>
</evidence>
<evidence type="ECO:0000313" key="4">
    <source>
        <dbReference type="EMBL" id="CAD7398979.1"/>
    </source>
</evidence>
<keyword evidence="2" id="KW-0067">ATP-binding</keyword>
<accession>A0A7R9GVF3</accession>
<dbReference type="AlphaFoldDB" id="A0A7R9GVF3"/>
<feature type="region of interest" description="Disordered" evidence="3">
    <location>
        <begin position="92"/>
        <end position="133"/>
    </location>
</feature>
<dbReference type="InterPro" id="IPR036961">
    <property type="entry name" value="Kinesin_motor_dom_sf"/>
</dbReference>
<reference evidence="4" key="1">
    <citation type="submission" date="2020-11" db="EMBL/GenBank/DDBJ databases">
        <authorList>
            <person name="Tran Van P."/>
        </authorList>
    </citation>
    <scope>NUCLEOTIDE SEQUENCE</scope>
</reference>
<evidence type="ECO:0000256" key="2">
    <source>
        <dbReference type="ARBA" id="ARBA00022840"/>
    </source>
</evidence>
<protein>
    <submittedName>
        <fullName evidence="4">Uncharacterized protein</fullName>
    </submittedName>
</protein>
<feature type="region of interest" description="Disordered" evidence="3">
    <location>
        <begin position="275"/>
        <end position="306"/>
    </location>
</feature>
<feature type="compositionally biased region" description="Basic and acidic residues" evidence="3">
    <location>
        <begin position="287"/>
        <end position="306"/>
    </location>
</feature>
<dbReference type="GO" id="GO:0005524">
    <property type="term" value="F:ATP binding"/>
    <property type="evidence" value="ECO:0007669"/>
    <property type="project" value="UniProtKB-KW"/>
</dbReference>
<dbReference type="Gene3D" id="3.40.850.10">
    <property type="entry name" value="Kinesin motor domain"/>
    <property type="match status" value="1"/>
</dbReference>
<keyword evidence="1" id="KW-0547">Nucleotide-binding</keyword>